<protein>
    <submittedName>
        <fullName evidence="2">Uncharacterized protein</fullName>
    </submittedName>
</protein>
<feature type="transmembrane region" description="Helical" evidence="1">
    <location>
        <begin position="52"/>
        <end position="73"/>
    </location>
</feature>
<accession>A0A0D8JTQ7</accession>
<feature type="transmembrane region" description="Helical" evidence="1">
    <location>
        <begin position="26"/>
        <end position="46"/>
    </location>
</feature>
<proteinExistence type="predicted"/>
<keyword evidence="1" id="KW-0812">Transmembrane</keyword>
<dbReference type="AlphaFoldDB" id="A0A0D8JTQ7"/>
<dbReference type="EMBL" id="GG704913">
    <property type="protein sequence ID" value="KJF60720.1"/>
    <property type="molecule type" value="Genomic_DNA"/>
</dbReference>
<keyword evidence="1" id="KW-0472">Membrane</keyword>
<reference evidence="3" key="1">
    <citation type="journal article" date="2009" name="Genome Res.">
        <title>Comparative genomic analyses of the human fungal pathogens Coccidioides and their relatives.</title>
        <authorList>
            <person name="Sharpton T.J."/>
            <person name="Stajich J.E."/>
            <person name="Rounsley S.D."/>
            <person name="Gardner M.J."/>
            <person name="Wortman J.R."/>
            <person name="Jordar V.S."/>
            <person name="Maiti R."/>
            <person name="Kodira C.D."/>
            <person name="Neafsey D.E."/>
            <person name="Zeng Q."/>
            <person name="Hung C.-Y."/>
            <person name="McMahan C."/>
            <person name="Muszewska A."/>
            <person name="Grynberg M."/>
            <person name="Mandel M.A."/>
            <person name="Kellner E.M."/>
            <person name="Barker B.M."/>
            <person name="Galgiani J.N."/>
            <person name="Orbach M.J."/>
            <person name="Kirkland T.N."/>
            <person name="Cole G.T."/>
            <person name="Henn M.R."/>
            <person name="Birren B.W."/>
            <person name="Taylor J.W."/>
        </authorList>
    </citation>
    <scope>NUCLEOTIDE SEQUENCE [LARGE SCALE GENOMIC DNA]</scope>
    <source>
        <strain evidence="3">RS</strain>
    </source>
</reference>
<evidence type="ECO:0000313" key="2">
    <source>
        <dbReference type="EMBL" id="KJF60720.1"/>
    </source>
</evidence>
<dbReference type="InParanoid" id="A0A0D8JTQ7"/>
<name>A0A0D8JTQ7_COCIM</name>
<sequence>MICMMVPAGVEGMWQTNTLRGLASPWAYLVLMVYACAIPQICFAFMPWLLRYALLLTAPEYGALTFMAFFITLRSGCAQRAALRESLCISMLTITALGLAVYGFIYVEMCPFLLLILGIVLVGRYPCRIKGAAPSAPSEASLVSIRCPSN</sequence>
<dbReference type="RefSeq" id="XP_004444973.1">
    <property type="nucleotide sequence ID" value="XM_004444916.1"/>
</dbReference>
<evidence type="ECO:0000313" key="3">
    <source>
        <dbReference type="Proteomes" id="UP000001261"/>
    </source>
</evidence>
<keyword evidence="3" id="KW-1185">Reference proteome</keyword>
<feature type="transmembrane region" description="Helical" evidence="1">
    <location>
        <begin position="111"/>
        <end position="127"/>
    </location>
</feature>
<organism evidence="2 3">
    <name type="scientific">Coccidioides immitis (strain RS)</name>
    <name type="common">Valley fever fungus</name>
    <dbReference type="NCBI Taxonomy" id="246410"/>
    <lineage>
        <taxon>Eukaryota</taxon>
        <taxon>Fungi</taxon>
        <taxon>Dikarya</taxon>
        <taxon>Ascomycota</taxon>
        <taxon>Pezizomycotina</taxon>
        <taxon>Eurotiomycetes</taxon>
        <taxon>Eurotiomycetidae</taxon>
        <taxon>Onygenales</taxon>
        <taxon>Onygenaceae</taxon>
        <taxon>Coccidioides</taxon>
    </lineage>
</organism>
<evidence type="ECO:0000256" key="1">
    <source>
        <dbReference type="SAM" id="Phobius"/>
    </source>
</evidence>
<dbReference type="KEGG" id="cim:CIMG_12226"/>
<gene>
    <name evidence="2" type="ORF">CIMG_12226</name>
</gene>
<keyword evidence="1" id="KW-1133">Transmembrane helix</keyword>
<dbReference type="VEuPathDB" id="FungiDB:CIMG_12226"/>
<dbReference type="GeneID" id="24164046"/>
<reference evidence="3" key="2">
    <citation type="journal article" date="2010" name="Genome Res.">
        <title>Population genomic sequencing of Coccidioides fungi reveals recent hybridization and transposon control.</title>
        <authorList>
            <person name="Neafsey D.E."/>
            <person name="Barker B.M."/>
            <person name="Sharpton T.J."/>
            <person name="Stajich J.E."/>
            <person name="Park D.J."/>
            <person name="Whiston E."/>
            <person name="Hung C.-Y."/>
            <person name="McMahan C."/>
            <person name="White J."/>
            <person name="Sykes S."/>
            <person name="Heiman D."/>
            <person name="Young S."/>
            <person name="Zeng Q."/>
            <person name="Abouelleil A."/>
            <person name="Aftuck L."/>
            <person name="Bessette D."/>
            <person name="Brown A."/>
            <person name="FitzGerald M."/>
            <person name="Lui A."/>
            <person name="Macdonald J.P."/>
            <person name="Priest M."/>
            <person name="Orbach M.J."/>
            <person name="Galgiani J.N."/>
            <person name="Kirkland T.N."/>
            <person name="Cole G.T."/>
            <person name="Birren B.W."/>
            <person name="Henn M.R."/>
            <person name="Taylor J.W."/>
            <person name="Rounsley S.D."/>
        </authorList>
    </citation>
    <scope>GENOME REANNOTATION</scope>
    <source>
        <strain evidence="3">RS</strain>
    </source>
</reference>
<dbReference type="Proteomes" id="UP000001261">
    <property type="component" value="Unassembled WGS sequence"/>
</dbReference>